<dbReference type="GeneID" id="87598414"/>
<dbReference type="EMBL" id="LILD01000001">
    <property type="protein sequence ID" value="KOO38340.1"/>
    <property type="molecule type" value="Genomic_DNA"/>
</dbReference>
<dbReference type="AlphaFoldDB" id="A0A0M0KHK3"/>
<comment type="caution">
    <text evidence="1">The sequence shown here is derived from an EMBL/GenBank/DDBJ whole genome shotgun (WGS) entry which is preliminary data.</text>
</comment>
<sequence>MNKEDALRSFVKEVKKGKQQLKDKRFEEGIQTLTPYIELFRQTDVAEPQVFVSYAIAQLRTGEFEGFLRTVEDIKGMELKTEAEVKAVEKLEGFLHDVLAQLASSDKQL</sequence>
<reference evidence="1" key="1">
    <citation type="submission" date="2015-08" db="EMBL/GenBank/DDBJ databases">
        <title>Complete DNA Sequence of Pseudomonas syringae pv. actinidiae, the Causal Agent of Kiwifruit Canker Disease.</title>
        <authorList>
            <person name="Rikkerink E.H.A."/>
            <person name="Fineran P.C."/>
        </authorList>
    </citation>
    <scope>NUCLEOTIDE SEQUENCE</scope>
    <source>
        <strain evidence="1">DSM 13666</strain>
    </source>
</reference>
<organism evidence="1">
    <name type="scientific">Halalkalibacterium halodurans</name>
    <name type="common">Bacillus halodurans</name>
    <dbReference type="NCBI Taxonomy" id="86665"/>
    <lineage>
        <taxon>Bacteria</taxon>
        <taxon>Bacillati</taxon>
        <taxon>Bacillota</taxon>
        <taxon>Bacilli</taxon>
        <taxon>Bacillales</taxon>
        <taxon>Bacillaceae</taxon>
        <taxon>Halalkalibacterium (ex Joshi et al. 2022)</taxon>
    </lineage>
</organism>
<accession>A0A0M0KHK3</accession>
<proteinExistence type="predicted"/>
<accession>A0A4Y7WX77</accession>
<dbReference type="RefSeq" id="WP_010899033.1">
    <property type="nucleotide sequence ID" value="NZ_CP040441.1"/>
</dbReference>
<name>A0A0M0KHK3_ALKHA</name>
<evidence type="ECO:0000313" key="1">
    <source>
        <dbReference type="EMBL" id="KOO38340.1"/>
    </source>
</evidence>
<protein>
    <submittedName>
        <fullName evidence="1">Uncharacterized protein</fullName>
    </submittedName>
</protein>
<gene>
    <name evidence="1" type="ORF">AMD02_05285</name>
</gene>
<dbReference type="PATRIC" id="fig|136160.3.peg.1343"/>